<comment type="caution">
    <text evidence="4">The sequence shown here is derived from an EMBL/GenBank/DDBJ whole genome shotgun (WGS) entry which is preliminary data.</text>
</comment>
<feature type="transmembrane region" description="Helical" evidence="3">
    <location>
        <begin position="161"/>
        <end position="180"/>
    </location>
</feature>
<feature type="transmembrane region" description="Helical" evidence="3">
    <location>
        <begin position="241"/>
        <end position="262"/>
    </location>
</feature>
<feature type="transmembrane region" description="Helical" evidence="3">
    <location>
        <begin position="116"/>
        <end position="141"/>
    </location>
</feature>
<gene>
    <name evidence="4" type="ORF">Q4610_13315</name>
</gene>
<keyword evidence="2" id="KW-0813">Transport</keyword>
<protein>
    <submittedName>
        <fullName evidence="4">ABC transporter permease</fullName>
    </submittedName>
</protein>
<dbReference type="PRINTS" id="PR00164">
    <property type="entry name" value="ABC2TRNSPORT"/>
</dbReference>
<sequence length="272" mass="31227">MSEASAQKRIEAARFLDALRVQCSVIGALIMRELHTRYGKRGLGYAWLFLEPMLLAVLVVSLKMFSRERHYGAGIGVVPFIVLGYTMFIMFRGIWNRADSALEANLPLMYHRMVTLFDILLSRALLEAAASMTAFAMLIGLCIMLDMADLPARPLYFFTGFLQYFWFSFALSMIVCGATYENSTLQKFVHPISYILLPLSGAFFMVKWFPHNFHGLIAYWPMTSMFEEMRYGWFEAAPDDFFYPAYVITICMVLTLLGLLSIKLVRRKVELK</sequence>
<proteinExistence type="inferred from homology"/>
<keyword evidence="3" id="KW-1133">Transmembrane helix</keyword>
<accession>A0ABT8ZNH7</accession>
<dbReference type="Proteomes" id="UP001176471">
    <property type="component" value="Unassembled WGS sequence"/>
</dbReference>
<reference evidence="4" key="1">
    <citation type="submission" date="2023-07" db="EMBL/GenBank/DDBJ databases">
        <title>Bacterial whole genome sequence for Sphingobium sp. HBC34.</title>
        <authorList>
            <person name="Le V."/>
            <person name="Ko S.-R."/>
            <person name="Ahn C.-Y."/>
            <person name="Oh H.-M."/>
        </authorList>
    </citation>
    <scope>NUCLEOTIDE SEQUENCE</scope>
    <source>
        <strain evidence="4">HBC34</strain>
    </source>
</reference>
<evidence type="ECO:0000313" key="4">
    <source>
        <dbReference type="EMBL" id="MDO7836026.1"/>
    </source>
</evidence>
<name>A0ABT8ZNH7_9SPHN</name>
<keyword evidence="5" id="KW-1185">Reference proteome</keyword>
<dbReference type="EMBL" id="JAUQOM010000006">
    <property type="protein sequence ID" value="MDO7836026.1"/>
    <property type="molecule type" value="Genomic_DNA"/>
</dbReference>
<dbReference type="PANTHER" id="PTHR30413:SF10">
    <property type="entry name" value="CAPSULE POLYSACCHARIDE EXPORT INNER-MEMBRANE PROTEIN CTRC"/>
    <property type="match status" value="1"/>
</dbReference>
<feature type="transmembrane region" description="Helical" evidence="3">
    <location>
        <begin position="71"/>
        <end position="95"/>
    </location>
</feature>
<organism evidence="4 5">
    <name type="scientific">Sphingobium cyanobacteriorum</name>
    <dbReference type="NCBI Taxonomy" id="3063954"/>
    <lineage>
        <taxon>Bacteria</taxon>
        <taxon>Pseudomonadati</taxon>
        <taxon>Pseudomonadota</taxon>
        <taxon>Alphaproteobacteria</taxon>
        <taxon>Sphingomonadales</taxon>
        <taxon>Sphingomonadaceae</taxon>
        <taxon>Sphingobium</taxon>
    </lineage>
</organism>
<feature type="transmembrane region" description="Helical" evidence="3">
    <location>
        <begin position="43"/>
        <end position="65"/>
    </location>
</feature>
<evidence type="ECO:0000256" key="2">
    <source>
        <dbReference type="ARBA" id="ARBA00022448"/>
    </source>
</evidence>
<dbReference type="InterPro" id="IPR000412">
    <property type="entry name" value="ABC_2_transport"/>
</dbReference>
<keyword evidence="3" id="KW-0812">Transmembrane</keyword>
<comment type="similarity">
    <text evidence="1">Belongs to the ABC-2 integral membrane protein family.</text>
</comment>
<dbReference type="PANTHER" id="PTHR30413">
    <property type="entry name" value="INNER MEMBRANE TRANSPORT PERMEASE"/>
    <property type="match status" value="1"/>
</dbReference>
<evidence type="ECO:0000256" key="1">
    <source>
        <dbReference type="ARBA" id="ARBA00007783"/>
    </source>
</evidence>
<feature type="transmembrane region" description="Helical" evidence="3">
    <location>
        <begin position="192"/>
        <end position="210"/>
    </location>
</feature>
<evidence type="ECO:0000313" key="5">
    <source>
        <dbReference type="Proteomes" id="UP001176471"/>
    </source>
</evidence>
<evidence type="ECO:0000256" key="3">
    <source>
        <dbReference type="SAM" id="Phobius"/>
    </source>
</evidence>
<keyword evidence="3" id="KW-0472">Membrane</keyword>